<dbReference type="KEGG" id="nzl:D0T92_09325"/>
<evidence type="ECO:0008006" key="3">
    <source>
        <dbReference type="Google" id="ProtNLM"/>
    </source>
</evidence>
<name>A0A5J6PV83_9NEIS</name>
<organism evidence="1 2">
    <name type="scientific">Neisseria zalophi</name>
    <dbReference type="NCBI Taxonomy" id="640030"/>
    <lineage>
        <taxon>Bacteria</taxon>
        <taxon>Pseudomonadati</taxon>
        <taxon>Pseudomonadota</taxon>
        <taxon>Betaproteobacteria</taxon>
        <taxon>Neisseriales</taxon>
        <taxon>Neisseriaceae</taxon>
        <taxon>Neisseria</taxon>
    </lineage>
</organism>
<protein>
    <recommendedName>
        <fullName evidence="3">Tetratricopeptide repeat protein</fullName>
    </recommendedName>
</protein>
<dbReference type="RefSeq" id="WP_151052227.1">
    <property type="nucleotide sequence ID" value="NZ_CP031700.1"/>
</dbReference>
<dbReference type="AlphaFoldDB" id="A0A5J6PV83"/>
<evidence type="ECO:0000313" key="1">
    <source>
        <dbReference type="EMBL" id="QEY26708.1"/>
    </source>
</evidence>
<dbReference type="Proteomes" id="UP000325713">
    <property type="component" value="Chromosome"/>
</dbReference>
<gene>
    <name evidence="1" type="ORF">D0T92_09325</name>
</gene>
<keyword evidence="2" id="KW-1185">Reference proteome</keyword>
<dbReference type="OrthoDB" id="199979at2"/>
<reference evidence="1 2" key="1">
    <citation type="submission" date="2018-08" db="EMBL/GenBank/DDBJ databases">
        <title>Neisseria zalophi ATCC BAA-2455 complete genome.</title>
        <authorList>
            <person name="Veseli I.A."/>
            <person name="Buttler R."/>
            <person name="Mascarenhas dos Santos A.C."/>
            <person name="Pombert J.-F."/>
        </authorList>
    </citation>
    <scope>NUCLEOTIDE SEQUENCE [LARGE SCALE GENOMIC DNA]</scope>
    <source>
        <strain evidence="1 2">ATCC BAA-2455</strain>
    </source>
</reference>
<dbReference type="EMBL" id="CP031700">
    <property type="protein sequence ID" value="QEY26708.1"/>
    <property type="molecule type" value="Genomic_DNA"/>
</dbReference>
<accession>A0A5J6PV83</accession>
<proteinExistence type="predicted"/>
<sequence length="642" mass="76406">MEEQIRELALEGINLFESKEYQEAIKKFNEALNLIKDKETFIREQVCIQYYLGNCYFEQAFKEHTTKQRQKKYLNNAKENFQNYLILPKQTMSEDNSIKDLLILSYMQLALITYNEQTCHNIHEAKKYIKELLASWQKSQKEQDEENKEQKCYAYFWLALCYILLTSKTNHPQYKYLYFKQSRKYLKNCLALTKQLNRLQHKIRIQIYCLNLLGDYYLRYSFKNNQKAYFKAARKIFQKSLDLSQDIENKKEKIQQQIDTQYYKSFCDFKLNNLDMYFQWKTKIIKKNLNHIKNKTLKEYITDIQAALSVTVIEIENMCFAHYTNPKVCDLLFGTNPSKGKDQLLSTMRMNSCTYMNDPTEGKSLLDFLGYQELSLENKTSFKSHNAFATCFSARVNDLNQFRLYGKVDNIEASGCCLVFNKNGDWVKLPDMGSAFRLANNEKKKFTDINDFKLFNIESNLNDLPLFQVAYIYKKDEYIQNDEDNTLDNTNKFGIRLKSIGKNANWNKLRKEKLSKALMGLQDLLNKRDLKDNDSKEPLEESDIQNALEYVRYLFKDYAFRDEEEFRRLRIESIDSENIQFCEDTNNIYLEYDDITSMVNEVILGTNYEHTEEKRKTETFRYLLKQQDIDIKVSHSTLPINH</sequence>
<evidence type="ECO:0000313" key="2">
    <source>
        <dbReference type="Proteomes" id="UP000325713"/>
    </source>
</evidence>